<sequence>MSPLLCQLGWLTLPSGDLQTYHGVAAGRRGSLAATIRGRRSHCSAAMASHPVDVDKIRHGQRAAVLAIGTANPMNCVRQDEYADWYFRATGSDHLPHLKAKMKRMCDRSGIRKRYFHHSERMIREHPALLGRDELPSLNARQDILAAAVPELAAAAAEDAIAEWGRPASDVTHLVVCTYSGAHMPGADLRLASLLGLRPTVCRTVLYLQGCTAGSAALRVAKDVAENNRGARVLVACAELTLVMLRAPDEARPGTLVMQSMFGDGASAAVVGAEAEEPVERPLFEMVSAYQDVIPETTDSRAAGQLNEDGLVFQPSSGMPALVRQNIERCVADALAPLGLRGGGGGWNELFWAVQPSGRAILDGVEAGLALEPEKLAASRRVLREYGYMSGASMLFVLDELRRRHVGGGWDDMPAGGMGVMVGIGPGISVETMVLRAANSSQSRNGVLRSPWQ</sequence>
<protein>
    <recommendedName>
        <fullName evidence="6">Chalcone/stilbene synthase N-terminal domain-containing protein</fullName>
    </recommendedName>
</protein>
<dbReference type="Pfam" id="PF02797">
    <property type="entry name" value="Chal_sti_synt_C"/>
    <property type="match status" value="1"/>
</dbReference>
<dbReference type="SUPFAM" id="SSF53901">
    <property type="entry name" value="Thiolase-like"/>
    <property type="match status" value="2"/>
</dbReference>
<evidence type="ECO:0000259" key="4">
    <source>
        <dbReference type="Pfam" id="PF02797"/>
    </source>
</evidence>
<dbReference type="PANTHER" id="PTHR11877:SF74">
    <property type="entry name" value="TYPE III POLYKETIDE SYNTHASE B"/>
    <property type="match status" value="1"/>
</dbReference>
<proteinExistence type="inferred from homology"/>
<evidence type="ECO:0008006" key="6">
    <source>
        <dbReference type="Google" id="ProtNLM"/>
    </source>
</evidence>
<name>A0A368S7S8_SETIT</name>
<keyword evidence="2" id="KW-0808">Transferase</keyword>
<dbReference type="Pfam" id="PF00195">
    <property type="entry name" value="Chal_sti_synt_N"/>
    <property type="match status" value="1"/>
</dbReference>
<evidence type="ECO:0000256" key="2">
    <source>
        <dbReference type="RuleBase" id="RU003633"/>
    </source>
</evidence>
<dbReference type="GO" id="GO:0016747">
    <property type="term" value="F:acyltransferase activity, transferring groups other than amino-acyl groups"/>
    <property type="evidence" value="ECO:0007669"/>
    <property type="project" value="InterPro"/>
</dbReference>
<dbReference type="PANTHER" id="PTHR11877">
    <property type="entry name" value="HYDROXYMETHYLGLUTARYL-COA SYNTHASE"/>
    <property type="match status" value="1"/>
</dbReference>
<dbReference type="EMBL" id="CM003535">
    <property type="protein sequence ID" value="RCV38404.1"/>
    <property type="molecule type" value="Genomic_DNA"/>
</dbReference>
<dbReference type="Gene3D" id="3.40.47.10">
    <property type="match status" value="2"/>
</dbReference>
<accession>A0A368S7S8</accession>
<feature type="domain" description="Chalcone/stilbene synthase N-terminal" evidence="3">
    <location>
        <begin position="61"/>
        <end position="274"/>
    </location>
</feature>
<dbReference type="OrthoDB" id="690044at2759"/>
<feature type="domain" description="Chalcone/stilbene synthase C-terminal" evidence="4">
    <location>
        <begin position="285"/>
        <end position="437"/>
    </location>
</feature>
<evidence type="ECO:0000259" key="3">
    <source>
        <dbReference type="Pfam" id="PF00195"/>
    </source>
</evidence>
<dbReference type="CDD" id="cd00831">
    <property type="entry name" value="CHS_like"/>
    <property type="match status" value="1"/>
</dbReference>
<organism evidence="5">
    <name type="scientific">Setaria italica</name>
    <name type="common">Foxtail millet</name>
    <name type="synonym">Panicum italicum</name>
    <dbReference type="NCBI Taxonomy" id="4555"/>
    <lineage>
        <taxon>Eukaryota</taxon>
        <taxon>Viridiplantae</taxon>
        <taxon>Streptophyta</taxon>
        <taxon>Embryophyta</taxon>
        <taxon>Tracheophyta</taxon>
        <taxon>Spermatophyta</taxon>
        <taxon>Magnoliopsida</taxon>
        <taxon>Liliopsida</taxon>
        <taxon>Poales</taxon>
        <taxon>Poaceae</taxon>
        <taxon>PACMAD clade</taxon>
        <taxon>Panicoideae</taxon>
        <taxon>Panicodae</taxon>
        <taxon>Paniceae</taxon>
        <taxon>Cenchrinae</taxon>
        <taxon>Setaria</taxon>
    </lineage>
</organism>
<reference evidence="5" key="1">
    <citation type="journal article" date="2012" name="Nat. Biotechnol.">
        <title>Reference genome sequence of the model plant Setaria.</title>
        <authorList>
            <person name="Bennetzen J.L."/>
            <person name="Schmutz J."/>
            <person name="Wang H."/>
            <person name="Percifield R."/>
            <person name="Hawkins J."/>
            <person name="Pontaroli A.C."/>
            <person name="Estep M."/>
            <person name="Feng L."/>
            <person name="Vaughn J.N."/>
            <person name="Grimwood J."/>
            <person name="Jenkins J."/>
            <person name="Barry K."/>
            <person name="Lindquist E."/>
            <person name="Hellsten U."/>
            <person name="Deshpande S."/>
            <person name="Wang X."/>
            <person name="Wu X."/>
            <person name="Mitros T."/>
            <person name="Triplett J."/>
            <person name="Yang X."/>
            <person name="Ye C.Y."/>
            <person name="Mauro-Herrera M."/>
            <person name="Wang L."/>
            <person name="Li P."/>
            <person name="Sharma M."/>
            <person name="Sharma R."/>
            <person name="Ronald P.C."/>
            <person name="Panaud O."/>
            <person name="Kellogg E.A."/>
            <person name="Brutnell T.P."/>
            <person name="Doust A.N."/>
            <person name="Tuskan G.A."/>
            <person name="Rokhsar D."/>
            <person name="Devos K.M."/>
        </authorList>
    </citation>
    <scope>NUCLEOTIDE SEQUENCE [LARGE SCALE GENOMIC DNA]</scope>
    <source>
        <strain evidence="5">Yugu1</strain>
    </source>
</reference>
<dbReference type="InterPro" id="IPR016039">
    <property type="entry name" value="Thiolase-like"/>
</dbReference>
<evidence type="ECO:0000256" key="1">
    <source>
        <dbReference type="ARBA" id="ARBA00005531"/>
    </source>
</evidence>
<dbReference type="AlphaFoldDB" id="A0A368S7S8"/>
<dbReference type="InterPro" id="IPR011141">
    <property type="entry name" value="Polyketide_synthase_type-III"/>
</dbReference>
<keyword evidence="2" id="KW-0012">Acyltransferase</keyword>
<dbReference type="InterPro" id="IPR001099">
    <property type="entry name" value="Chalcone/stilbene_synt_N"/>
</dbReference>
<reference evidence="5" key="2">
    <citation type="submission" date="2015-07" db="EMBL/GenBank/DDBJ databases">
        <authorList>
            <person name="Noorani M."/>
        </authorList>
    </citation>
    <scope>NUCLEOTIDE SEQUENCE</scope>
    <source>
        <strain evidence="5">Yugu1</strain>
    </source>
</reference>
<comment type="similarity">
    <text evidence="1 2">Belongs to the thiolase-like superfamily. Chalcone/stilbene synthases family.</text>
</comment>
<dbReference type="FunFam" id="3.40.47.10:FF:000025">
    <property type="entry name" value="Chalcone synthase 2"/>
    <property type="match status" value="1"/>
</dbReference>
<dbReference type="InterPro" id="IPR012328">
    <property type="entry name" value="Chalcone/stilbene_synt_C"/>
</dbReference>
<evidence type="ECO:0000313" key="5">
    <source>
        <dbReference type="EMBL" id="RCV38404.1"/>
    </source>
</evidence>
<gene>
    <name evidence="5" type="ORF">SETIT_8G139600v2</name>
</gene>
<dbReference type="STRING" id="4555.A0A368S7S8"/>